<dbReference type="AlphaFoldDB" id="E3LID0"/>
<dbReference type="GO" id="GO:0045087">
    <property type="term" value="P:innate immune response"/>
    <property type="evidence" value="ECO:0007669"/>
    <property type="project" value="TreeGrafter"/>
</dbReference>
<dbReference type="STRING" id="31234.E3LID0"/>
<keyword evidence="3" id="KW-1185">Reference proteome</keyword>
<protein>
    <submittedName>
        <fullName evidence="2">Uncharacterized protein</fullName>
    </submittedName>
</protein>
<dbReference type="eggNOG" id="ENOG502TJRI">
    <property type="taxonomic scope" value="Eukaryota"/>
</dbReference>
<sequence length="375" mass="42291">MSALALFLLLLSHMFPTLDSCLVTRESFKCNCIMDRLDRSNINGVYNHKDYKYIITRNLLSPNVTQKGCWTTVFCEKGYSLYILDGTGGGNSQLGVDFDAYASCDREKLIWSVRDGRFIHYYTYLRPICVDVTTVDLCTPKTNTTFLFAYSNDISTEKVKEFAESSLENYRHEKSPHFTTLANVRLDVNLGEEETIKYHSDFDVWKTSISSNLPDPLLGYSDPDVGSDVLTFISKFLNNSQTPICGSRIFILLKRSPNEEDISALVAIIKKYRVGVYTAISSNSSGGHHPETMVQLAVQTHGLAFYHDDRSTKFTGGSTPFFTSDSLVYSINMDTGHSVTSGYLRGGESEYVLIMRYLYNATTMDTMQIRIYTLG</sequence>
<evidence type="ECO:0000256" key="1">
    <source>
        <dbReference type="SAM" id="SignalP"/>
    </source>
</evidence>
<dbReference type="InParanoid" id="E3LID0"/>
<dbReference type="PANTHER" id="PTHR23062">
    <property type="entry name" value="HYPOTHETICAL PROTEIN C.ELEGANS"/>
    <property type="match status" value="1"/>
</dbReference>
<gene>
    <name evidence="2" type="ORF">CRE_09354</name>
</gene>
<dbReference type="HOGENOM" id="CLU_041479_2_1_1"/>
<dbReference type="EMBL" id="DS268409">
    <property type="protein sequence ID" value="EFO95422.1"/>
    <property type="molecule type" value="Genomic_DNA"/>
</dbReference>
<evidence type="ECO:0000313" key="3">
    <source>
        <dbReference type="Proteomes" id="UP000008281"/>
    </source>
</evidence>
<keyword evidence="1" id="KW-0732">Signal</keyword>
<reference evidence="2" key="1">
    <citation type="submission" date="2007-07" db="EMBL/GenBank/DDBJ databases">
        <title>PCAP assembly of the Caenorhabditis remanei genome.</title>
        <authorList>
            <consortium name="The Caenorhabditis remanei Sequencing Consortium"/>
            <person name="Wilson R.K."/>
        </authorList>
    </citation>
    <scope>NUCLEOTIDE SEQUENCE [LARGE SCALE GENOMIC DNA]</scope>
    <source>
        <strain evidence="2">PB4641</strain>
    </source>
</reference>
<dbReference type="PANTHER" id="PTHR23062:SF3">
    <property type="entry name" value="ANF_RECEPTOR DOMAIN-CONTAINING PROTEIN-RELATED"/>
    <property type="match status" value="1"/>
</dbReference>
<feature type="signal peptide" evidence="1">
    <location>
        <begin position="1"/>
        <end position="20"/>
    </location>
</feature>
<feature type="chain" id="PRO_5003174977" evidence="1">
    <location>
        <begin position="21"/>
        <end position="375"/>
    </location>
</feature>
<dbReference type="Proteomes" id="UP000008281">
    <property type="component" value="Unassembled WGS sequence"/>
</dbReference>
<accession>E3LID0</accession>
<evidence type="ECO:0000313" key="2">
    <source>
        <dbReference type="EMBL" id="EFO95422.1"/>
    </source>
</evidence>
<organism evidence="3">
    <name type="scientific">Caenorhabditis remanei</name>
    <name type="common">Caenorhabditis vulgaris</name>
    <dbReference type="NCBI Taxonomy" id="31234"/>
    <lineage>
        <taxon>Eukaryota</taxon>
        <taxon>Metazoa</taxon>
        <taxon>Ecdysozoa</taxon>
        <taxon>Nematoda</taxon>
        <taxon>Chromadorea</taxon>
        <taxon>Rhabditida</taxon>
        <taxon>Rhabditina</taxon>
        <taxon>Rhabditomorpha</taxon>
        <taxon>Rhabditoidea</taxon>
        <taxon>Rhabditidae</taxon>
        <taxon>Peloderinae</taxon>
        <taxon>Caenorhabditis</taxon>
    </lineage>
</organism>
<proteinExistence type="predicted"/>
<dbReference type="OrthoDB" id="10576891at2759"/>
<name>E3LID0_CAERE</name>